<evidence type="ECO:0000313" key="1">
    <source>
        <dbReference type="Proteomes" id="UP000887579"/>
    </source>
</evidence>
<name>A0AC34GU80_9BILA</name>
<dbReference type="Proteomes" id="UP000887579">
    <property type="component" value="Unplaced"/>
</dbReference>
<sequence length="546" mass="61897">MARDECCYLCNECPNSFPTLDELENHMTSDHVTKKVNLIKADQEEEGDESFVKIEMDGEEEEGEIKMEMDMNEIEEHIAGHSPTSSDSSNMSDGDENSSTVGATPPLFTGARIAGHSCRICGRAFSDRGQLNVHYTHTHRDKPQYECEHCQAVFCVKRELSTHLRIHSGEQPHKCDICGKEFGTRQLLKKHNMWHSGERSHVCQTCGKAFFQFDLNRHMKIHLERGHSCSKCGKSFLKQISLDEHFAKCKRATGSPSTRTSTPMSDISRQESPTPVLLPRKMSNTPVQIPVSQPQNSIPSPFQSVLNAVNEKSPSEGTIAPPSLPLFNNPFFTSQLNPEDQNKIAQNLMAHYQNEQATQQRLLMMTAAQRILNMNQQNIANQQAAQISQGLFCALCNKQYPNAPAYALHWSLLHIKNESNQQQQMEDENELKLNVVQKTEEMLNVHSDTATSSSCASSPQKISPISTTENDQHHTCLTCDQYQAKFNEIEKKLHEKTEELRIAREALQNSEAYAFIRSTLQQQQQQRHQPPPVVELEKLWALHYNN</sequence>
<proteinExistence type="predicted"/>
<dbReference type="WBParaSite" id="ES5_v2.g8143.t1">
    <property type="protein sequence ID" value="ES5_v2.g8143.t1"/>
    <property type="gene ID" value="ES5_v2.g8143"/>
</dbReference>
<protein>
    <submittedName>
        <fullName evidence="2">C2H2-type domain-containing protein</fullName>
    </submittedName>
</protein>
<accession>A0AC34GU80</accession>
<reference evidence="2" key="1">
    <citation type="submission" date="2022-11" db="UniProtKB">
        <authorList>
            <consortium name="WormBaseParasite"/>
        </authorList>
    </citation>
    <scope>IDENTIFICATION</scope>
</reference>
<evidence type="ECO:0000313" key="2">
    <source>
        <dbReference type="WBParaSite" id="ES5_v2.g8143.t1"/>
    </source>
</evidence>
<organism evidence="1 2">
    <name type="scientific">Panagrolaimus sp. ES5</name>
    <dbReference type="NCBI Taxonomy" id="591445"/>
    <lineage>
        <taxon>Eukaryota</taxon>
        <taxon>Metazoa</taxon>
        <taxon>Ecdysozoa</taxon>
        <taxon>Nematoda</taxon>
        <taxon>Chromadorea</taxon>
        <taxon>Rhabditida</taxon>
        <taxon>Tylenchina</taxon>
        <taxon>Panagrolaimomorpha</taxon>
        <taxon>Panagrolaimoidea</taxon>
        <taxon>Panagrolaimidae</taxon>
        <taxon>Panagrolaimus</taxon>
    </lineage>
</organism>